<feature type="domain" description="Protein kinase" evidence="7">
    <location>
        <begin position="394"/>
        <end position="652"/>
    </location>
</feature>
<dbReference type="Proteomes" id="UP001211907">
    <property type="component" value="Unassembled WGS sequence"/>
</dbReference>
<dbReference type="PROSITE" id="PS50011">
    <property type="entry name" value="PROTEIN_KINASE_DOM"/>
    <property type="match status" value="1"/>
</dbReference>
<dbReference type="AlphaFoldDB" id="A0AAD5T7E9"/>
<reference evidence="8" key="1">
    <citation type="submission" date="2020-05" db="EMBL/GenBank/DDBJ databases">
        <title>Phylogenomic resolution of chytrid fungi.</title>
        <authorList>
            <person name="Stajich J.E."/>
            <person name="Amses K."/>
            <person name="Simmons R."/>
            <person name="Seto K."/>
            <person name="Myers J."/>
            <person name="Bonds A."/>
            <person name="Quandt C.A."/>
            <person name="Barry K."/>
            <person name="Liu P."/>
            <person name="Grigoriev I."/>
            <person name="Longcore J.E."/>
            <person name="James T.Y."/>
        </authorList>
    </citation>
    <scope>NUCLEOTIDE SEQUENCE</scope>
    <source>
        <strain evidence="8">JEL0513</strain>
    </source>
</reference>
<feature type="region of interest" description="Disordered" evidence="6">
    <location>
        <begin position="190"/>
        <end position="210"/>
    </location>
</feature>
<proteinExistence type="predicted"/>
<dbReference type="InterPro" id="IPR045269">
    <property type="entry name" value="Atg1-like"/>
</dbReference>
<name>A0AAD5T7E9_9FUNG</name>
<keyword evidence="4 8" id="KW-0418">Kinase</keyword>
<dbReference type="GO" id="GO:0005776">
    <property type="term" value="C:autophagosome"/>
    <property type="evidence" value="ECO:0007669"/>
    <property type="project" value="TreeGrafter"/>
</dbReference>
<dbReference type="InterPro" id="IPR011009">
    <property type="entry name" value="Kinase-like_dom_sf"/>
</dbReference>
<dbReference type="EMBL" id="JADGJH010000192">
    <property type="protein sequence ID" value="KAJ3134368.1"/>
    <property type="molecule type" value="Genomic_DNA"/>
</dbReference>
<evidence type="ECO:0000256" key="5">
    <source>
        <dbReference type="ARBA" id="ARBA00022840"/>
    </source>
</evidence>
<dbReference type="InterPro" id="IPR020635">
    <property type="entry name" value="Tyr_kinase_cat_dom"/>
</dbReference>
<protein>
    <recommendedName>
        <fullName evidence="1">non-specific serine/threonine protein kinase</fullName>
        <ecNumber evidence="1">2.7.11.1</ecNumber>
    </recommendedName>
</protein>
<accession>A0AAD5T7E9</accession>
<keyword evidence="9" id="KW-1185">Reference proteome</keyword>
<feature type="compositionally biased region" description="Polar residues" evidence="6">
    <location>
        <begin position="123"/>
        <end position="136"/>
    </location>
</feature>
<evidence type="ECO:0000256" key="1">
    <source>
        <dbReference type="ARBA" id="ARBA00012513"/>
    </source>
</evidence>
<dbReference type="InterPro" id="IPR000719">
    <property type="entry name" value="Prot_kinase_dom"/>
</dbReference>
<feature type="region of interest" description="Disordered" evidence="6">
    <location>
        <begin position="1"/>
        <end position="65"/>
    </location>
</feature>
<feature type="region of interest" description="Disordered" evidence="6">
    <location>
        <begin position="119"/>
        <end position="150"/>
    </location>
</feature>
<gene>
    <name evidence="8" type="primary">CPK5</name>
    <name evidence="8" type="ORF">HK100_003628</name>
</gene>
<evidence type="ECO:0000256" key="4">
    <source>
        <dbReference type="ARBA" id="ARBA00022777"/>
    </source>
</evidence>
<dbReference type="InterPro" id="IPR008266">
    <property type="entry name" value="Tyr_kinase_AS"/>
</dbReference>
<keyword evidence="5" id="KW-0067">ATP-binding</keyword>
<evidence type="ECO:0000313" key="9">
    <source>
        <dbReference type="Proteomes" id="UP001211907"/>
    </source>
</evidence>
<dbReference type="GO" id="GO:0005524">
    <property type="term" value="F:ATP binding"/>
    <property type="evidence" value="ECO:0007669"/>
    <property type="project" value="UniProtKB-KW"/>
</dbReference>
<feature type="compositionally biased region" description="Polar residues" evidence="6">
    <location>
        <begin position="192"/>
        <end position="210"/>
    </location>
</feature>
<dbReference type="GO" id="GO:0004674">
    <property type="term" value="F:protein serine/threonine kinase activity"/>
    <property type="evidence" value="ECO:0007669"/>
    <property type="project" value="UniProtKB-EC"/>
</dbReference>
<dbReference type="GO" id="GO:0005829">
    <property type="term" value="C:cytosol"/>
    <property type="evidence" value="ECO:0007669"/>
    <property type="project" value="TreeGrafter"/>
</dbReference>
<dbReference type="GO" id="GO:0004713">
    <property type="term" value="F:protein tyrosine kinase activity"/>
    <property type="evidence" value="ECO:0007669"/>
    <property type="project" value="InterPro"/>
</dbReference>
<comment type="caution">
    <text evidence="8">The sequence shown here is derived from an EMBL/GenBank/DDBJ whole genome shotgun (WGS) entry which is preliminary data.</text>
</comment>
<evidence type="ECO:0000259" key="7">
    <source>
        <dbReference type="PROSITE" id="PS50011"/>
    </source>
</evidence>
<evidence type="ECO:0000256" key="6">
    <source>
        <dbReference type="SAM" id="MobiDB-lite"/>
    </source>
</evidence>
<keyword evidence="3" id="KW-0547">Nucleotide-binding</keyword>
<dbReference type="GO" id="GO:0000407">
    <property type="term" value="C:phagophore assembly site"/>
    <property type="evidence" value="ECO:0007669"/>
    <property type="project" value="TreeGrafter"/>
</dbReference>
<dbReference type="SMART" id="SM00219">
    <property type="entry name" value="TyrKc"/>
    <property type="match status" value="1"/>
</dbReference>
<dbReference type="EC" id="2.7.11.1" evidence="1"/>
<dbReference type="PANTHER" id="PTHR24348">
    <property type="entry name" value="SERINE/THREONINE-PROTEIN KINASE UNC-51-RELATED"/>
    <property type="match status" value="1"/>
</dbReference>
<dbReference type="GO" id="GO:0016020">
    <property type="term" value="C:membrane"/>
    <property type="evidence" value="ECO:0007669"/>
    <property type="project" value="TreeGrafter"/>
</dbReference>
<organism evidence="8 9">
    <name type="scientific">Physocladia obscura</name>
    <dbReference type="NCBI Taxonomy" id="109957"/>
    <lineage>
        <taxon>Eukaryota</taxon>
        <taxon>Fungi</taxon>
        <taxon>Fungi incertae sedis</taxon>
        <taxon>Chytridiomycota</taxon>
        <taxon>Chytridiomycota incertae sedis</taxon>
        <taxon>Chytridiomycetes</taxon>
        <taxon>Chytridiales</taxon>
        <taxon>Chytriomycetaceae</taxon>
        <taxon>Physocladia</taxon>
    </lineage>
</organism>
<dbReference type="GO" id="GO:0010506">
    <property type="term" value="P:regulation of autophagy"/>
    <property type="evidence" value="ECO:0007669"/>
    <property type="project" value="InterPro"/>
</dbReference>
<dbReference type="SUPFAM" id="SSF56112">
    <property type="entry name" value="Protein kinase-like (PK-like)"/>
    <property type="match status" value="1"/>
</dbReference>
<dbReference type="PANTHER" id="PTHR24348:SF22">
    <property type="entry name" value="NON-SPECIFIC SERINE_THREONINE PROTEIN KINASE"/>
    <property type="match status" value="1"/>
</dbReference>
<keyword evidence="2" id="KW-0808">Transferase</keyword>
<feature type="compositionally biased region" description="Low complexity" evidence="6">
    <location>
        <begin position="24"/>
        <end position="40"/>
    </location>
</feature>
<dbReference type="Pfam" id="PF00069">
    <property type="entry name" value="Pkinase"/>
    <property type="match status" value="1"/>
</dbReference>
<evidence type="ECO:0000256" key="3">
    <source>
        <dbReference type="ARBA" id="ARBA00022741"/>
    </source>
</evidence>
<dbReference type="Gene3D" id="1.10.510.10">
    <property type="entry name" value="Transferase(Phosphotransferase) domain 1"/>
    <property type="match status" value="1"/>
</dbReference>
<sequence>MSTGPSPALYPSRMKSGESSQRNPGSPSRKSSILSPSMSPFVGIRQSPAIRPNTNPYANANAENTHSPSLRAVFLDSPRAAATAQAIKKSEPNSSDDHDHVEMDVIYLVHDTPKTPLFFSPLSRPSTTTQQSNSWYRSPRPLPTSDSPAAAIFSSDEYDDIDDDDNNNDGVGIEIDDLILDLGGSAIDADNNAEQISGPQSYENSDSNNPQQQRVTFTMLAQDIATARKNEKEKKIKENNAIAANLPLPNDLKSATNFVIEHVSANVAYDVNDIKIIHDDIRRNDAKRTSVPNISRASILSAETTNSSTLVSGKRRVWFNIKPPTFLKFSKSLSHPELEHQQKNTSGRGKTNGNYAISSGGLTDKQLNSKSSPLPFLALASHLPTSSREKKIEYQQLKILGHGVQGTVSLRLHTLTGSIVALKSISVRSQVDANVRASFRREVDILQATVKHSNIIRLLDFWEGKSKVYQVFEVCSGGDLEGGLPPGLMNEDEGIRLIAPILDAVRFLHALGILHRDIRPANILFRRPISGHESLHELMSIPVLADFGIATYEKFSGRMGSDFPIRPPHIAPEVVDGGRFRKPSDMFGVGVCLIRILMGRPIVLEDQNYRLLSGEPGWINLSNEGRQFLRRILEPVPEKRLSALDALNSDWFRLWNIQIFGPVVED</sequence>
<dbReference type="PROSITE" id="PS00109">
    <property type="entry name" value="PROTEIN_KINASE_TYR"/>
    <property type="match status" value="1"/>
</dbReference>
<dbReference type="GO" id="GO:0000045">
    <property type="term" value="P:autophagosome assembly"/>
    <property type="evidence" value="ECO:0007669"/>
    <property type="project" value="TreeGrafter"/>
</dbReference>
<feature type="compositionally biased region" description="Polar residues" evidence="6">
    <location>
        <begin position="52"/>
        <end position="65"/>
    </location>
</feature>
<evidence type="ECO:0000256" key="2">
    <source>
        <dbReference type="ARBA" id="ARBA00022679"/>
    </source>
</evidence>
<evidence type="ECO:0000313" key="8">
    <source>
        <dbReference type="EMBL" id="KAJ3134368.1"/>
    </source>
</evidence>